<comment type="function">
    <text evidence="1">Catalyzes an early step in riboflavin biosynthesis, the NADPH-dependent reduction of the ribose side chain of 2,5-diamino-6-ribosylamino-4(3H)-pyrimidinone 5'-phosphate, yielding 2,5-diamino-6-ribitylamino-4(3H)-pyrimidinone 5'-phosphate.</text>
</comment>
<dbReference type="SUPFAM" id="SSF53597">
    <property type="entry name" value="Dihydrofolate reductase-like"/>
    <property type="match status" value="1"/>
</dbReference>
<keyword evidence="8" id="KW-0521">NADP</keyword>
<dbReference type="RefSeq" id="XP_003683595.1">
    <property type="nucleotide sequence ID" value="XM_003683547.1"/>
</dbReference>
<comment type="catalytic activity">
    <reaction evidence="12">
        <text>2,5-diamino-6-(1-D-ribitylamino)pyrimidin-4(3H)-one 5'-phosphate + NAD(+) = 2,5-diamino-6-(1-D-ribosylamino)pyrimidin-4(3H)-one 5'-phosphate + NADH + H(+)</text>
        <dbReference type="Rhea" id="RHEA:27274"/>
        <dbReference type="ChEBI" id="CHEBI:15378"/>
        <dbReference type="ChEBI" id="CHEBI:57540"/>
        <dbReference type="ChEBI" id="CHEBI:57945"/>
        <dbReference type="ChEBI" id="CHEBI:58890"/>
        <dbReference type="ChEBI" id="CHEBI:59545"/>
        <dbReference type="EC" id="1.1.1.302"/>
    </reaction>
</comment>
<organism evidence="15 16">
    <name type="scientific">Tetrapisispora phaffii (strain ATCC 24235 / CBS 4417 / NBRC 1672 / NRRL Y-8282 / UCD 70-5)</name>
    <name type="common">Yeast</name>
    <name type="synonym">Fabospora phaffii</name>
    <dbReference type="NCBI Taxonomy" id="1071381"/>
    <lineage>
        <taxon>Eukaryota</taxon>
        <taxon>Fungi</taxon>
        <taxon>Dikarya</taxon>
        <taxon>Ascomycota</taxon>
        <taxon>Saccharomycotina</taxon>
        <taxon>Saccharomycetes</taxon>
        <taxon>Saccharomycetales</taxon>
        <taxon>Saccharomycetaceae</taxon>
        <taxon>Tetrapisispora</taxon>
    </lineage>
</organism>
<evidence type="ECO:0000256" key="1">
    <source>
        <dbReference type="ARBA" id="ARBA00003555"/>
    </source>
</evidence>
<comment type="similarity">
    <text evidence="3">Belongs to the HTP reductase family.</text>
</comment>
<evidence type="ECO:0000256" key="9">
    <source>
        <dbReference type="ARBA" id="ARBA00023002"/>
    </source>
</evidence>
<evidence type="ECO:0000256" key="12">
    <source>
        <dbReference type="ARBA" id="ARBA00047550"/>
    </source>
</evidence>
<evidence type="ECO:0000313" key="16">
    <source>
        <dbReference type="Proteomes" id="UP000005666"/>
    </source>
</evidence>
<dbReference type="OrthoDB" id="5432at2759"/>
<keyword evidence="7" id="KW-0686">Riboflavin biosynthesis</keyword>
<dbReference type="Pfam" id="PF01872">
    <property type="entry name" value="RibD_C"/>
    <property type="match status" value="1"/>
</dbReference>
<evidence type="ECO:0000256" key="10">
    <source>
        <dbReference type="ARBA" id="ARBA00030073"/>
    </source>
</evidence>
<dbReference type="NCBIfam" id="TIGR00227">
    <property type="entry name" value="ribD_Cterm"/>
    <property type="match status" value="1"/>
</dbReference>
<comment type="subunit">
    <text evidence="4">Homodimer.</text>
</comment>
<gene>
    <name evidence="15" type="primary">TPHA0A00760</name>
    <name evidence="15" type="ordered locus">TPHA_0A00760</name>
</gene>
<evidence type="ECO:0000256" key="7">
    <source>
        <dbReference type="ARBA" id="ARBA00022619"/>
    </source>
</evidence>
<accession>G8BMN3</accession>
<dbReference type="PANTHER" id="PTHR38011:SF7">
    <property type="entry name" value="2,5-DIAMINO-6-RIBOSYLAMINO-4(3H)-PYRIMIDINONE 5'-PHOSPHATE REDUCTASE"/>
    <property type="match status" value="1"/>
</dbReference>
<evidence type="ECO:0000259" key="14">
    <source>
        <dbReference type="Pfam" id="PF01872"/>
    </source>
</evidence>
<dbReference type="GO" id="GO:0008703">
    <property type="term" value="F:5-amino-6-(5-phosphoribosylamino)uracil reductase activity"/>
    <property type="evidence" value="ECO:0007669"/>
    <property type="project" value="EnsemblFungi"/>
</dbReference>
<evidence type="ECO:0000313" key="15">
    <source>
        <dbReference type="EMBL" id="CCE61161.1"/>
    </source>
</evidence>
<dbReference type="Gene3D" id="3.40.430.10">
    <property type="entry name" value="Dihydrofolate Reductase, subunit A"/>
    <property type="match status" value="1"/>
</dbReference>
<dbReference type="InterPro" id="IPR002734">
    <property type="entry name" value="RibDG_C"/>
</dbReference>
<evidence type="ECO:0000256" key="11">
    <source>
        <dbReference type="ARBA" id="ARBA00031630"/>
    </source>
</evidence>
<keyword evidence="16" id="KW-1185">Reference proteome</keyword>
<feature type="domain" description="Bacterial bifunctional deaminase-reductase C-terminal" evidence="14">
    <location>
        <begin position="28"/>
        <end position="237"/>
    </location>
</feature>
<dbReference type="FunFam" id="3.40.430.10:FF:000011">
    <property type="entry name" value="Rib7p"/>
    <property type="match status" value="1"/>
</dbReference>
<evidence type="ECO:0000256" key="3">
    <source>
        <dbReference type="ARBA" id="ARBA00009723"/>
    </source>
</evidence>
<dbReference type="InterPro" id="IPR024072">
    <property type="entry name" value="DHFR-like_dom_sf"/>
</dbReference>
<dbReference type="InterPro" id="IPR011549">
    <property type="entry name" value="RibD_C"/>
</dbReference>
<evidence type="ECO:0000256" key="6">
    <source>
        <dbReference type="ARBA" id="ARBA00015035"/>
    </source>
</evidence>
<keyword evidence="9" id="KW-0560">Oxidoreductase</keyword>
<name>G8BMN3_TETPH</name>
<evidence type="ECO:0000256" key="4">
    <source>
        <dbReference type="ARBA" id="ARBA00011738"/>
    </source>
</evidence>
<dbReference type="UniPathway" id="UPA00275"/>
<dbReference type="InterPro" id="IPR050765">
    <property type="entry name" value="Riboflavin_Biosynth_HTPR"/>
</dbReference>
<protein>
    <recommendedName>
        <fullName evidence="6">2,5-diamino-6-ribosylamino-4(3H)-pyrimidinone 5'-phosphate reductase</fullName>
        <ecNumber evidence="5">1.1.1.302</ecNumber>
    </recommendedName>
    <alternativeName>
        <fullName evidence="11">2,5-diamino-6-(5-phospho-D-ribosylamino)pyrimidin-4(3H)-one reductase</fullName>
    </alternativeName>
    <alternativeName>
        <fullName evidence="10">2,5-diamino-6-ribitylamino-4(3H)-pyrimidinone 5'-phosphate synthase</fullName>
    </alternativeName>
</protein>
<evidence type="ECO:0000256" key="13">
    <source>
        <dbReference type="ARBA" id="ARBA00049020"/>
    </source>
</evidence>
<evidence type="ECO:0000256" key="2">
    <source>
        <dbReference type="ARBA" id="ARBA00005104"/>
    </source>
</evidence>
<proteinExistence type="inferred from homology"/>
<dbReference type="EC" id="1.1.1.302" evidence="5"/>
<comment type="pathway">
    <text evidence="2">Cofactor biosynthesis; riboflavin biosynthesis.</text>
</comment>
<dbReference type="Proteomes" id="UP000005666">
    <property type="component" value="Chromosome 1"/>
</dbReference>
<dbReference type="HOGENOM" id="CLU_036590_5_0_1"/>
<dbReference type="OMA" id="HYLRYHH"/>
<dbReference type="GeneID" id="11532788"/>
<evidence type="ECO:0000256" key="8">
    <source>
        <dbReference type="ARBA" id="ARBA00022857"/>
    </source>
</evidence>
<dbReference type="eggNOG" id="ENOG502RZWZ">
    <property type="taxonomic scope" value="Eukaryota"/>
</dbReference>
<evidence type="ECO:0000256" key="5">
    <source>
        <dbReference type="ARBA" id="ARBA00012851"/>
    </source>
</evidence>
<dbReference type="KEGG" id="tpf:TPHA_0A00760"/>
<dbReference type="STRING" id="1071381.G8BMN3"/>
<dbReference type="GO" id="GO:0009231">
    <property type="term" value="P:riboflavin biosynthetic process"/>
    <property type="evidence" value="ECO:0007669"/>
    <property type="project" value="UniProtKB-UniPathway"/>
</dbReference>
<dbReference type="GO" id="GO:0050661">
    <property type="term" value="F:NADP binding"/>
    <property type="evidence" value="ECO:0007669"/>
    <property type="project" value="InterPro"/>
</dbReference>
<reference evidence="15 16" key="1">
    <citation type="journal article" date="2011" name="Proc. Natl. Acad. Sci. U.S.A.">
        <title>Evolutionary erosion of yeast sex chromosomes by mating-type switching accidents.</title>
        <authorList>
            <person name="Gordon J.L."/>
            <person name="Armisen D."/>
            <person name="Proux-Wera E."/>
            <person name="Oheigeartaigh S.S."/>
            <person name="Byrne K.P."/>
            <person name="Wolfe K.H."/>
        </authorList>
    </citation>
    <scope>NUCLEOTIDE SEQUENCE [LARGE SCALE GENOMIC DNA]</scope>
    <source>
        <strain evidence="16">ATCC 24235 / CBS 4417 / NBRC 1672 / NRRL Y-8282 / UCD 70-5</strain>
    </source>
</reference>
<dbReference type="AlphaFoldDB" id="G8BMN3"/>
<dbReference type="PANTHER" id="PTHR38011">
    <property type="entry name" value="DIHYDROFOLATE REDUCTASE FAMILY PROTEIN (AFU_ORTHOLOGUE AFUA_8G06820)"/>
    <property type="match status" value="1"/>
</dbReference>
<comment type="catalytic activity">
    <reaction evidence="13">
        <text>2,5-diamino-6-(1-D-ribitylamino)pyrimidin-4(3H)-one 5'-phosphate + NADP(+) = 2,5-diamino-6-(1-D-ribosylamino)pyrimidin-4(3H)-one 5'-phosphate + NADPH + H(+)</text>
        <dbReference type="Rhea" id="RHEA:27278"/>
        <dbReference type="ChEBI" id="CHEBI:15378"/>
        <dbReference type="ChEBI" id="CHEBI:57783"/>
        <dbReference type="ChEBI" id="CHEBI:58349"/>
        <dbReference type="ChEBI" id="CHEBI:58890"/>
        <dbReference type="ChEBI" id="CHEBI:59545"/>
        <dbReference type="EC" id="1.1.1.302"/>
    </reaction>
</comment>
<dbReference type="EMBL" id="HE612856">
    <property type="protein sequence ID" value="CCE61161.1"/>
    <property type="molecule type" value="Genomic_DNA"/>
</dbReference>
<sequence>MKLSPLDEKLPNFLHDYLPIEPKDDKVFVTLTYAQSLDSKISSGPGIRTVISHPETKTMTHYLRYHHQGILIGTSTLLVDDPGLNCKWNPFNETTNLDKYSPRPIVIDMKRQWNFKGSKMEQLYLQKKGKSPIIVVNKLPTHADQEENVDYFVYDNSDVIDWELLFLNLKNKYNIKSIMVEGGGNVINQLLLRHDLVNSLIITIGSVYLGENGVSVSPSSNVQLSDVKWWVGTTDSVLSCRLKNNKDSS</sequence>